<dbReference type="InterPro" id="IPR009839">
    <property type="entry name" value="SseB_N"/>
</dbReference>
<dbReference type="HOGENOM" id="CLU_093817_1_0_6"/>
<feature type="domain" description="SseB protein C-terminal" evidence="2">
    <location>
        <begin position="147"/>
        <end position="254"/>
    </location>
</feature>
<evidence type="ECO:0000259" key="2">
    <source>
        <dbReference type="Pfam" id="PF14581"/>
    </source>
</evidence>
<proteinExistence type="predicted"/>
<comment type="caution">
    <text evidence="3">The sequence shown here is derived from an EMBL/GenBank/DDBJ whole genome shotgun (WGS) entry which is preliminary data.</text>
</comment>
<evidence type="ECO:0000313" key="4">
    <source>
        <dbReference type="Proteomes" id="UP000013165"/>
    </source>
</evidence>
<name>N6WWA0_9GAMM</name>
<dbReference type="Pfam" id="PF14581">
    <property type="entry name" value="SseB_C"/>
    <property type="match status" value="1"/>
</dbReference>
<feature type="domain" description="SseB protein N-terminal" evidence="1">
    <location>
        <begin position="14"/>
        <end position="131"/>
    </location>
</feature>
<gene>
    <name evidence="3" type="ORF">J057_16910</name>
</gene>
<accession>N6WWA0</accession>
<dbReference type="STRING" id="626887.J057_16910"/>
<evidence type="ECO:0000313" key="3">
    <source>
        <dbReference type="EMBL" id="ENO13098.2"/>
    </source>
</evidence>
<evidence type="ECO:0000259" key="1">
    <source>
        <dbReference type="Pfam" id="PF07179"/>
    </source>
</evidence>
<dbReference type="AlphaFoldDB" id="N6WWA0"/>
<dbReference type="Proteomes" id="UP000013165">
    <property type="component" value="Unassembled WGS sequence"/>
</dbReference>
<dbReference type="EMBL" id="APLQ01000014">
    <property type="protein sequence ID" value="ENO13098.2"/>
    <property type="molecule type" value="Genomic_DNA"/>
</dbReference>
<reference evidence="3 4" key="1">
    <citation type="journal article" date="2013" name="Genome Announc.">
        <title>Genome Sequence of the Polycyclic Aromatic Hydrocarbon-Degrading Bacterium Strain Marinobacter nanhaiticus D15-8WT.</title>
        <authorList>
            <person name="Cui Z."/>
            <person name="Gao W."/>
            <person name="Li Q."/>
            <person name="Xu G."/>
            <person name="Zheng L."/>
        </authorList>
    </citation>
    <scope>NUCLEOTIDE SEQUENCE [LARGE SCALE GENOMIC DNA]</scope>
    <source>
        <strain evidence="3 4">D15-8W</strain>
    </source>
</reference>
<dbReference type="eggNOG" id="ENOG502Z89T">
    <property type="taxonomic scope" value="Bacteria"/>
</dbReference>
<organism evidence="3 4">
    <name type="scientific">Marinobacter nanhaiticus D15-8W</name>
    <dbReference type="NCBI Taxonomy" id="626887"/>
    <lineage>
        <taxon>Bacteria</taxon>
        <taxon>Pseudomonadati</taxon>
        <taxon>Pseudomonadota</taxon>
        <taxon>Gammaproteobacteria</taxon>
        <taxon>Pseudomonadales</taxon>
        <taxon>Marinobacteraceae</taxon>
        <taxon>Marinobacter</taxon>
    </lineage>
</organism>
<dbReference type="Pfam" id="PF07179">
    <property type="entry name" value="SseB"/>
    <property type="match status" value="1"/>
</dbReference>
<sequence length="269" mass="29638">MPQGIFMMDPQNDLEEALIQAANDPSSRPMFYKKLLAAKIFVLGFSDSPGEGLRTVAEGEKLSLVNWEKNDGTAVIPFFTSLSALQKTLDEEASFVSLAARDFFEMTRGSTLYLNPKLDYGKEFFPHEIEALLETGINHSLTQRVVQEATRILLGQPAEYPARMVSALTSLLSKHSNIKAAYLCMMHEEGTDKLPTLLVGFEGEGDLASAMKEAGSVVADTAPPGKPVDFIEVSRGDSGAASYMYESVEPFYQRKWGARLRNMLRPGRA</sequence>
<dbReference type="OrthoDB" id="5622177at2"/>
<protein>
    <submittedName>
        <fullName evidence="3">Enhanced serine sensitivity protein SseB</fullName>
    </submittedName>
</protein>
<keyword evidence="4" id="KW-1185">Reference proteome</keyword>
<dbReference type="InterPro" id="IPR027945">
    <property type="entry name" value="SseB_C"/>
</dbReference>